<protein>
    <submittedName>
        <fullName evidence="1">Uncharacterized protein</fullName>
    </submittedName>
</protein>
<dbReference type="Proteomes" id="UP001151079">
    <property type="component" value="Unassembled WGS sequence"/>
</dbReference>
<organism evidence="1 2">
    <name type="scientific">Flavobacterium shii</name>
    <dbReference type="NCBI Taxonomy" id="2987687"/>
    <lineage>
        <taxon>Bacteria</taxon>
        <taxon>Pseudomonadati</taxon>
        <taxon>Bacteroidota</taxon>
        <taxon>Flavobacteriia</taxon>
        <taxon>Flavobacteriales</taxon>
        <taxon>Flavobacteriaceae</taxon>
        <taxon>Flavobacterium</taxon>
    </lineage>
</organism>
<name>A0A9X3C5J8_9FLAO</name>
<reference evidence="1" key="1">
    <citation type="submission" date="2022-10" db="EMBL/GenBank/DDBJ databases">
        <title>Two novel species of Flavobacterium.</title>
        <authorList>
            <person name="Liu Q."/>
            <person name="Xin Y.-H."/>
        </authorList>
    </citation>
    <scope>NUCLEOTIDE SEQUENCE</scope>
    <source>
        <strain evidence="1">LS1R49</strain>
    </source>
</reference>
<dbReference type="RefSeq" id="WP_264208605.1">
    <property type="nucleotide sequence ID" value="NZ_JAOZEW010000039.1"/>
</dbReference>
<gene>
    <name evidence="1" type="ORF">OIU83_22960</name>
</gene>
<evidence type="ECO:0000313" key="2">
    <source>
        <dbReference type="Proteomes" id="UP001151079"/>
    </source>
</evidence>
<dbReference type="EMBL" id="JAOZEW010000039">
    <property type="protein sequence ID" value="MCV9930539.1"/>
    <property type="molecule type" value="Genomic_DNA"/>
</dbReference>
<accession>A0A9X3C5J8</accession>
<dbReference type="AlphaFoldDB" id="A0A9X3C5J8"/>
<proteinExistence type="predicted"/>
<comment type="caution">
    <text evidence="1">The sequence shown here is derived from an EMBL/GenBank/DDBJ whole genome shotgun (WGS) entry which is preliminary data.</text>
</comment>
<keyword evidence="2" id="KW-1185">Reference proteome</keyword>
<sequence length="243" mass="27833">MFRHFESENYFHKDNADLGQYSSYAAYNRDLLRLVDFYGQTPFDWYRNKKTGELIWLDGHAKIDHYSNLGHTWGKTFINGNRLLLDGETKLITYNGEIIHNFSKKKKSSFFSGGFAFSDGGNYQDPSSLRRGGRDVTWIDFGGAFEALITILGFETKGSTSRGKGTNGGKPTYENKMEDGINATDFGASATKEFITIYDKSTKKGKHNLPKKNEMIQIDYNSTTQNRTWISKEEFELQQKKKK</sequence>
<evidence type="ECO:0000313" key="1">
    <source>
        <dbReference type="EMBL" id="MCV9930539.1"/>
    </source>
</evidence>